<comment type="subcellular location">
    <subcellularLocation>
        <location evidence="1">Membrane</location>
        <topology evidence="1">Multi-pass membrane protein</topology>
    </subcellularLocation>
</comment>
<evidence type="ECO:0000313" key="6">
    <source>
        <dbReference type="Proteomes" id="UP000694405"/>
    </source>
</evidence>
<keyword evidence="2" id="KW-0812">Transmembrane</keyword>
<keyword evidence="3" id="KW-1133">Transmembrane helix</keyword>
<dbReference type="Gene3D" id="1.20.140.150">
    <property type="match status" value="1"/>
</dbReference>
<protein>
    <submittedName>
        <fullName evidence="5">Uncharacterized protein</fullName>
    </submittedName>
</protein>
<dbReference type="Ensembl" id="ENSMUNT00000031691.1">
    <property type="protein sequence ID" value="ENSMUNP00000029415.1"/>
    <property type="gene ID" value="ENSMUNG00000020728.1"/>
</dbReference>
<gene>
    <name evidence="5" type="primary">EMP3</name>
</gene>
<sequence>MSFLLFALTGLHSLGLLLLFIATLGKAWWVLPDGGTLNLWYDCEYMNSTHGWACTSTGDSPCLRATRALLPAALLLSAASFGLFLWQLRGGARGSLFTPAGGTQLLAGQWEPPL</sequence>
<proteinExistence type="predicted"/>
<evidence type="ECO:0000256" key="4">
    <source>
        <dbReference type="ARBA" id="ARBA00023136"/>
    </source>
</evidence>
<dbReference type="PROSITE" id="PS01221">
    <property type="entry name" value="PMP22_1"/>
    <property type="match status" value="1"/>
</dbReference>
<reference evidence="5" key="3">
    <citation type="submission" date="2025-09" db="UniProtKB">
        <authorList>
            <consortium name="Ensembl"/>
        </authorList>
    </citation>
    <scope>IDENTIFICATION</scope>
</reference>
<keyword evidence="4" id="KW-0472">Membrane</keyword>
<evidence type="ECO:0000256" key="2">
    <source>
        <dbReference type="ARBA" id="ARBA00022692"/>
    </source>
</evidence>
<evidence type="ECO:0000256" key="3">
    <source>
        <dbReference type="ARBA" id="ARBA00022989"/>
    </source>
</evidence>
<dbReference type="AlphaFoldDB" id="A0A8V5GR98"/>
<accession>A0A8V5GR98</accession>
<dbReference type="Pfam" id="PF00822">
    <property type="entry name" value="PMP22_Claudin"/>
    <property type="match status" value="1"/>
</dbReference>
<evidence type="ECO:0000313" key="5">
    <source>
        <dbReference type="Ensembl" id="ENSMUNP00000029415.1"/>
    </source>
</evidence>
<dbReference type="InterPro" id="IPR004032">
    <property type="entry name" value="PMP22_EMP_MP20"/>
</dbReference>
<name>A0A8V5GR98_MELUD</name>
<dbReference type="InterPro" id="IPR004031">
    <property type="entry name" value="PMP22/EMP/MP20/Claudin"/>
</dbReference>
<organism evidence="5 6">
    <name type="scientific">Melopsittacus undulatus</name>
    <name type="common">Budgerigar</name>
    <name type="synonym">Psittacus undulatus</name>
    <dbReference type="NCBI Taxonomy" id="13146"/>
    <lineage>
        <taxon>Eukaryota</taxon>
        <taxon>Metazoa</taxon>
        <taxon>Chordata</taxon>
        <taxon>Craniata</taxon>
        <taxon>Vertebrata</taxon>
        <taxon>Euteleostomi</taxon>
        <taxon>Archelosauria</taxon>
        <taxon>Archosauria</taxon>
        <taxon>Dinosauria</taxon>
        <taxon>Saurischia</taxon>
        <taxon>Theropoda</taxon>
        <taxon>Coelurosauria</taxon>
        <taxon>Aves</taxon>
        <taxon>Neognathae</taxon>
        <taxon>Neoaves</taxon>
        <taxon>Telluraves</taxon>
        <taxon>Australaves</taxon>
        <taxon>Psittaciformes</taxon>
        <taxon>Psittaculidae</taxon>
        <taxon>Melopsittacus</taxon>
    </lineage>
</organism>
<dbReference type="Proteomes" id="UP000694405">
    <property type="component" value="Chromosome 27"/>
</dbReference>
<reference evidence="5" key="2">
    <citation type="submission" date="2025-08" db="UniProtKB">
        <authorList>
            <consortium name="Ensembl"/>
        </authorList>
    </citation>
    <scope>IDENTIFICATION</scope>
</reference>
<reference evidence="5" key="1">
    <citation type="submission" date="2020-03" db="EMBL/GenBank/DDBJ databases">
        <title>Melopsittacus undulatus (budgerigar) genome, bMelUnd1, maternal haplotype with Z.</title>
        <authorList>
            <person name="Gedman G."/>
            <person name="Mountcastle J."/>
            <person name="Haase B."/>
            <person name="Formenti G."/>
            <person name="Wright T."/>
            <person name="Apodaca J."/>
            <person name="Pelan S."/>
            <person name="Chow W."/>
            <person name="Rhie A."/>
            <person name="Howe K."/>
            <person name="Fedrigo O."/>
            <person name="Jarvis E.D."/>
        </authorList>
    </citation>
    <scope>NUCLEOTIDE SEQUENCE [LARGE SCALE GENOMIC DNA]</scope>
</reference>
<keyword evidence="6" id="KW-1185">Reference proteome</keyword>
<dbReference type="GO" id="GO:0016020">
    <property type="term" value="C:membrane"/>
    <property type="evidence" value="ECO:0007669"/>
    <property type="project" value="UniProtKB-SubCell"/>
</dbReference>
<evidence type="ECO:0000256" key="1">
    <source>
        <dbReference type="ARBA" id="ARBA00004141"/>
    </source>
</evidence>